<dbReference type="EMBL" id="MU393425">
    <property type="protein sequence ID" value="KAI4870305.1"/>
    <property type="molecule type" value="Genomic_DNA"/>
</dbReference>
<proteinExistence type="predicted"/>
<name>A0ACB9ZHL2_9PEZI</name>
<protein>
    <submittedName>
        <fullName evidence="1">Uncharacterized protein</fullName>
    </submittedName>
</protein>
<gene>
    <name evidence="1" type="ORF">F4820DRAFT_291120</name>
</gene>
<accession>A0ACB9ZHL2</accession>
<organism evidence="1 2">
    <name type="scientific">Hypoxylon rubiginosum</name>
    <dbReference type="NCBI Taxonomy" id="110542"/>
    <lineage>
        <taxon>Eukaryota</taxon>
        <taxon>Fungi</taxon>
        <taxon>Dikarya</taxon>
        <taxon>Ascomycota</taxon>
        <taxon>Pezizomycotina</taxon>
        <taxon>Sordariomycetes</taxon>
        <taxon>Xylariomycetidae</taxon>
        <taxon>Xylariales</taxon>
        <taxon>Hypoxylaceae</taxon>
        <taxon>Hypoxylon</taxon>
    </lineage>
</organism>
<keyword evidence="2" id="KW-1185">Reference proteome</keyword>
<comment type="caution">
    <text evidence="1">The sequence shown here is derived from an EMBL/GenBank/DDBJ whole genome shotgun (WGS) entry which is preliminary data.</text>
</comment>
<dbReference type="Proteomes" id="UP001497700">
    <property type="component" value="Unassembled WGS sequence"/>
</dbReference>
<evidence type="ECO:0000313" key="1">
    <source>
        <dbReference type="EMBL" id="KAI4870305.1"/>
    </source>
</evidence>
<evidence type="ECO:0000313" key="2">
    <source>
        <dbReference type="Proteomes" id="UP001497700"/>
    </source>
</evidence>
<reference evidence="1 2" key="1">
    <citation type="journal article" date="2022" name="New Phytol.">
        <title>Ecological generalism drives hyperdiversity of secondary metabolite gene clusters in xylarialean endophytes.</title>
        <authorList>
            <person name="Franco M.E.E."/>
            <person name="Wisecaver J.H."/>
            <person name="Arnold A.E."/>
            <person name="Ju Y.M."/>
            <person name="Slot J.C."/>
            <person name="Ahrendt S."/>
            <person name="Moore L.P."/>
            <person name="Eastman K.E."/>
            <person name="Scott K."/>
            <person name="Konkel Z."/>
            <person name="Mondo S.J."/>
            <person name="Kuo A."/>
            <person name="Hayes R.D."/>
            <person name="Haridas S."/>
            <person name="Andreopoulos B."/>
            <person name="Riley R."/>
            <person name="LaButti K."/>
            <person name="Pangilinan J."/>
            <person name="Lipzen A."/>
            <person name="Amirebrahimi M."/>
            <person name="Yan J."/>
            <person name="Adam C."/>
            <person name="Keymanesh K."/>
            <person name="Ng V."/>
            <person name="Louie K."/>
            <person name="Northen T."/>
            <person name="Drula E."/>
            <person name="Henrissat B."/>
            <person name="Hsieh H.M."/>
            <person name="Youens-Clark K."/>
            <person name="Lutzoni F."/>
            <person name="Miadlikowska J."/>
            <person name="Eastwood D.C."/>
            <person name="Hamelin R.C."/>
            <person name="Grigoriev I.V."/>
            <person name="U'Ren J.M."/>
        </authorList>
    </citation>
    <scope>NUCLEOTIDE SEQUENCE [LARGE SCALE GENOMIC DNA]</scope>
    <source>
        <strain evidence="1 2">CBS 119005</strain>
    </source>
</reference>
<sequence>MADTESSVFFQGGLQDGINFAVQQGKAVVAFVTDDEDQSTTWENEFLTNDTLRLPLESKAVVLRLLAGSEEAGFLEAMFPVPKKPTAVIIQNGMLKEYIGSNATREDFIRRLAASLNQVAAPPPAQGQTLSDETLSQATSQMAARLAAHSGNDEEASSTAGGSSSRLDSSEQQQDPQPQAQPDAQAQSRAQVAALLVERARRLEVDKKAKEAKEKAEKEARAKQRREVTESNEGQSHNINAAERSYAEAVRHRKIQAAEERKRILKRIEDDKRERKEREAQERQARLLLSAAQDDDGGSTSHAPPPISIPLSRRQGGDAQGGDFCNLQVRLFDGSTLRARFKSDATPGGEVRRWVDEERTDGDAPYTFRVLLTPSPGRAIEPTEEIRSLLSLGLAPSATLVLVRARYAAAYAGADNRNIVSKSYAYILGIFGAVYAFLFGGVVGMLFGRGRGGGGGRAQRQRQQQHGEEVPLQDLGARRAGSRIRGFENPEDRRDAQLYNGNSLNFEPRRDDDEDGGSS</sequence>